<feature type="transmembrane region" description="Helical" evidence="6">
    <location>
        <begin position="15"/>
        <end position="35"/>
    </location>
</feature>
<evidence type="ECO:0000256" key="4">
    <source>
        <dbReference type="ARBA" id="ARBA00023139"/>
    </source>
</evidence>
<keyword evidence="6" id="KW-1133">Transmembrane helix</keyword>
<evidence type="ECO:0000256" key="1">
    <source>
        <dbReference type="ARBA" id="ARBA00022475"/>
    </source>
</evidence>
<dbReference type="PANTHER" id="PTHR43649:SF33">
    <property type="entry name" value="POLYGALACTURONAN_RHAMNOGALACTURONAN-BINDING PROTEIN YTCQ"/>
    <property type="match status" value="1"/>
</dbReference>
<gene>
    <name evidence="7" type="ORF">BH747_10205</name>
</gene>
<dbReference type="AlphaFoldDB" id="A0A1V8YN31"/>
<evidence type="ECO:0000256" key="5">
    <source>
        <dbReference type="ARBA" id="ARBA00023288"/>
    </source>
</evidence>
<dbReference type="SUPFAM" id="SSF53850">
    <property type="entry name" value="Periplasmic binding protein-like II"/>
    <property type="match status" value="1"/>
</dbReference>
<accession>A0A1V8YN31</accession>
<keyword evidence="4" id="KW-0564">Palmitate</keyword>
<dbReference type="Proteomes" id="UP000192477">
    <property type="component" value="Unassembled WGS sequence"/>
</dbReference>
<keyword evidence="3 6" id="KW-0472">Membrane</keyword>
<evidence type="ECO:0000313" key="8">
    <source>
        <dbReference type="Proteomes" id="UP000192477"/>
    </source>
</evidence>
<evidence type="ECO:0000256" key="6">
    <source>
        <dbReference type="SAM" id="Phobius"/>
    </source>
</evidence>
<keyword evidence="6" id="KW-0812">Transmembrane</keyword>
<dbReference type="RefSeq" id="WP_206600211.1">
    <property type="nucleotide sequence ID" value="NZ_MJEA01000011.1"/>
</dbReference>
<dbReference type="InterPro" id="IPR006059">
    <property type="entry name" value="SBP"/>
</dbReference>
<keyword evidence="1" id="KW-1003">Cell membrane</keyword>
<comment type="caution">
    <text evidence="7">The sequence shown here is derived from an EMBL/GenBank/DDBJ whole genome shotgun (WGS) entry which is preliminary data.</text>
</comment>
<dbReference type="Gene3D" id="3.40.190.10">
    <property type="entry name" value="Periplasmic binding protein-like II"/>
    <property type="match status" value="1"/>
</dbReference>
<evidence type="ECO:0000313" key="7">
    <source>
        <dbReference type="EMBL" id="OQO69271.1"/>
    </source>
</evidence>
<sequence>MLSFFKSVFLNKKNIYLWIIWIFFIGMIPLLASFAKKNTDIKDENEISVSVWGYDANPEFKALVKGFEKENPGKKVKIIDIDASNYENKMTIMLAGNDAPDVIGIKTIGSYVNYANRKQLIDLTDSYQKMNGKENLAKNISAYDLEHHYYALPFRREIFVLYYNRALFASKNIDVPKKMTWDQYEALAKKLTTISKEKTIYGSYHEGFYAPAISSIASQTGTNLLETNYSYLKENLKRFIKMQEEGSVLSYASIHLMNTSYGSQFETGKAAMLLMGSFYMGKLLKATNKIDWGIIPIPQMKLTENRTFGGCTGFGVCKESKKKTLAKKFVEYCASEAGAETVASVRMVPAYQSNQAMNRLYSLKDMPVDQQMKDALNPQYNAPEIPADKLTADIDEIFTEEYDLMMVGEESVIKGLQTISKRVKTFIDLDY</sequence>
<organism evidence="7 8">
    <name type="scientific">Enterococcus villorum</name>
    <dbReference type="NCBI Taxonomy" id="112904"/>
    <lineage>
        <taxon>Bacteria</taxon>
        <taxon>Bacillati</taxon>
        <taxon>Bacillota</taxon>
        <taxon>Bacilli</taxon>
        <taxon>Lactobacillales</taxon>
        <taxon>Enterococcaceae</taxon>
        <taxon>Enterococcus</taxon>
    </lineage>
</organism>
<dbReference type="PANTHER" id="PTHR43649">
    <property type="entry name" value="ARABINOSE-BINDING PROTEIN-RELATED"/>
    <property type="match status" value="1"/>
</dbReference>
<reference evidence="7 8" key="1">
    <citation type="journal article" date="2017" name="BMC Microbiol.">
        <title>Comparative genomics of Enterococcus spp. isolated from bovine feces.</title>
        <authorList>
            <person name="Beukers A.G."/>
            <person name="Zaheer R."/>
            <person name="Goji N."/>
            <person name="Amoako K.K."/>
            <person name="Chaves A.V."/>
            <person name="Ward M.P."/>
            <person name="McAllister T.A."/>
        </authorList>
    </citation>
    <scope>NUCLEOTIDE SEQUENCE [LARGE SCALE GENOMIC DNA]</scope>
    <source>
        <strain evidence="7 8">F1129D 143</strain>
    </source>
</reference>
<dbReference type="STRING" id="112904.BH747_10205"/>
<keyword evidence="2" id="KW-0732">Signal</keyword>
<keyword evidence="5" id="KW-0449">Lipoprotein</keyword>
<proteinExistence type="predicted"/>
<evidence type="ECO:0000256" key="2">
    <source>
        <dbReference type="ARBA" id="ARBA00022729"/>
    </source>
</evidence>
<evidence type="ECO:0008006" key="9">
    <source>
        <dbReference type="Google" id="ProtNLM"/>
    </source>
</evidence>
<dbReference type="InterPro" id="IPR050490">
    <property type="entry name" value="Bact_solute-bd_prot1"/>
</dbReference>
<protein>
    <recommendedName>
        <fullName evidence="9">Sugar ABC transporter substrate-binding protein</fullName>
    </recommendedName>
</protein>
<evidence type="ECO:0000256" key="3">
    <source>
        <dbReference type="ARBA" id="ARBA00023136"/>
    </source>
</evidence>
<name>A0A1V8YN31_9ENTE</name>
<dbReference type="Pfam" id="PF01547">
    <property type="entry name" value="SBP_bac_1"/>
    <property type="match status" value="1"/>
</dbReference>
<dbReference type="EMBL" id="MJEA01000011">
    <property type="protein sequence ID" value="OQO69271.1"/>
    <property type="molecule type" value="Genomic_DNA"/>
</dbReference>